<dbReference type="InterPro" id="IPR011990">
    <property type="entry name" value="TPR-like_helical_dom_sf"/>
</dbReference>
<reference evidence="4" key="1">
    <citation type="submission" date="2019-09" db="EMBL/GenBank/DDBJ databases">
        <title>Draft genome information of white flower Hibiscus syriacus.</title>
        <authorList>
            <person name="Kim Y.-M."/>
        </authorList>
    </citation>
    <scope>NUCLEOTIDE SEQUENCE [LARGE SCALE GENOMIC DNA]</scope>
    <source>
        <strain evidence="4">YM2019G1</strain>
    </source>
</reference>
<dbReference type="NCBIfam" id="TIGR00756">
    <property type="entry name" value="PPR"/>
    <property type="match status" value="3"/>
</dbReference>
<comment type="similarity">
    <text evidence="2">Belongs to the PPR family. PCMP-E subfamily.</text>
</comment>
<dbReference type="GO" id="GO:0009451">
    <property type="term" value="P:RNA modification"/>
    <property type="evidence" value="ECO:0007669"/>
    <property type="project" value="InterPro"/>
</dbReference>
<evidence type="ECO:0000313" key="4">
    <source>
        <dbReference type="EMBL" id="KAE8666045.1"/>
    </source>
</evidence>
<keyword evidence="1" id="KW-0677">Repeat</keyword>
<name>A0A6A2XFU3_HIBSY</name>
<proteinExistence type="inferred from homology"/>
<feature type="repeat" description="PPR" evidence="3">
    <location>
        <begin position="316"/>
        <end position="350"/>
    </location>
</feature>
<dbReference type="Pfam" id="PF13041">
    <property type="entry name" value="PPR_2"/>
    <property type="match status" value="2"/>
</dbReference>
<dbReference type="FunFam" id="1.25.40.10:FF:000212">
    <property type="entry name" value="Pentatricopeptide repeat-containing protein At2g03380, mitochondrial"/>
    <property type="match status" value="1"/>
</dbReference>
<dbReference type="PANTHER" id="PTHR47926">
    <property type="entry name" value="PENTATRICOPEPTIDE REPEAT-CONTAINING PROTEIN"/>
    <property type="match status" value="1"/>
</dbReference>
<dbReference type="FunFam" id="1.25.40.10:FF:000436">
    <property type="entry name" value="Pentatricopeptide repeat-containing protein At5g39350 family"/>
    <property type="match status" value="1"/>
</dbReference>
<sequence>MVTKLLAFFHRQVSRPLTRREPYFQWRSFSYTIDLPSECPSSSDHSFIPVHSISSNPSFSLLGFCKNIDYLKKVHALFFVSGIKGDLLCDTKLVSLYGTFGHVGVARLVFDRIPEPDFYSWKVMIRWACYELQDIDEGRKVHCEIIKVGNPDSFVQTGLVDMMLAAFVQNDCSKEALVLLNRMRETMVESNHFTLVSLVTACGKLGALHQRKWVHGYAIKTGIKLNSYLVTAVIDMYAKCGSLRDARSVFDKLSSVDLVSMCAVEQFEHRKVSSFFGDSAWSYRVNCVVNALVDMYAKCGAIREARYIFETVSDKNLIAWNTIISGYSQNGFAYDALEVFHQMRSKSVSPDSVTLVSILSACASLGALQVGSSLHAYSIKAGLLSSSVHVGTTLLNFYAKCGDSKSARVVFDSMGEKNTVTWSAMIGGYGIQGDSSGSLALFSDMIKENLEPNEVIFTTILSACSHTGRLGEGWKCFNSMCNDYNFVPSVKHYACMVDMLARAGRLEEAFDFIEKLPFKPDVRLFGAFLHGCGLHSRFDLGEAAIKKMLNLHPDKACYYVLISNLYASDGRWAQVNQVRELMKQRGLSKDPGCSITETETNKHLGRVFSQ</sequence>
<dbReference type="Pfam" id="PF20431">
    <property type="entry name" value="E_motif"/>
    <property type="match status" value="1"/>
</dbReference>
<dbReference type="PROSITE" id="PS51375">
    <property type="entry name" value="PPR"/>
    <property type="match status" value="2"/>
</dbReference>
<comment type="caution">
    <text evidence="4">The sequence shown here is derived from an EMBL/GenBank/DDBJ whole genome shotgun (WGS) entry which is preliminary data.</text>
</comment>
<protein>
    <submittedName>
        <fullName evidence="4">T-box transcription factor TBX5, putative isoform 1</fullName>
    </submittedName>
</protein>
<dbReference type="EMBL" id="VEPZ02001602">
    <property type="protein sequence ID" value="KAE8666045.1"/>
    <property type="molecule type" value="Genomic_DNA"/>
</dbReference>
<dbReference type="Pfam" id="PF01535">
    <property type="entry name" value="PPR"/>
    <property type="match status" value="4"/>
</dbReference>
<organism evidence="4 5">
    <name type="scientific">Hibiscus syriacus</name>
    <name type="common">Rose of Sharon</name>
    <dbReference type="NCBI Taxonomy" id="106335"/>
    <lineage>
        <taxon>Eukaryota</taxon>
        <taxon>Viridiplantae</taxon>
        <taxon>Streptophyta</taxon>
        <taxon>Embryophyta</taxon>
        <taxon>Tracheophyta</taxon>
        <taxon>Spermatophyta</taxon>
        <taxon>Magnoliopsida</taxon>
        <taxon>eudicotyledons</taxon>
        <taxon>Gunneridae</taxon>
        <taxon>Pentapetalae</taxon>
        <taxon>rosids</taxon>
        <taxon>malvids</taxon>
        <taxon>Malvales</taxon>
        <taxon>Malvaceae</taxon>
        <taxon>Malvoideae</taxon>
        <taxon>Hibiscus</taxon>
    </lineage>
</organism>
<dbReference type="Proteomes" id="UP000436088">
    <property type="component" value="Unassembled WGS sequence"/>
</dbReference>
<dbReference type="InterPro" id="IPR046960">
    <property type="entry name" value="PPR_At4g14850-like_plant"/>
</dbReference>
<dbReference type="InterPro" id="IPR046848">
    <property type="entry name" value="E_motif"/>
</dbReference>
<dbReference type="PANTHER" id="PTHR47926:SF363">
    <property type="entry name" value="PENTATRICOPEPTIDE REPEAT-CONTAINING PROTEIN"/>
    <property type="match status" value="1"/>
</dbReference>
<feature type="repeat" description="PPR" evidence="3">
    <location>
        <begin position="418"/>
        <end position="452"/>
    </location>
</feature>
<evidence type="ECO:0000256" key="3">
    <source>
        <dbReference type="PROSITE-ProRule" id="PRU00708"/>
    </source>
</evidence>
<gene>
    <name evidence="4" type="ORF">F3Y22_tig00112517pilonHSYRG00005</name>
</gene>
<evidence type="ECO:0000313" key="5">
    <source>
        <dbReference type="Proteomes" id="UP000436088"/>
    </source>
</evidence>
<evidence type="ECO:0000256" key="2">
    <source>
        <dbReference type="ARBA" id="ARBA00061659"/>
    </source>
</evidence>
<dbReference type="GO" id="GO:0003723">
    <property type="term" value="F:RNA binding"/>
    <property type="evidence" value="ECO:0007669"/>
    <property type="project" value="InterPro"/>
</dbReference>
<dbReference type="Gene3D" id="1.25.40.10">
    <property type="entry name" value="Tetratricopeptide repeat domain"/>
    <property type="match status" value="4"/>
</dbReference>
<evidence type="ECO:0000256" key="1">
    <source>
        <dbReference type="ARBA" id="ARBA00022737"/>
    </source>
</evidence>
<dbReference type="InterPro" id="IPR002885">
    <property type="entry name" value="PPR_rpt"/>
</dbReference>
<dbReference type="AlphaFoldDB" id="A0A6A2XFU3"/>
<keyword evidence="5" id="KW-1185">Reference proteome</keyword>
<accession>A0A6A2XFU3</accession>